<sequence>MNLDMRLRTLARESEWFWAALMAARQMNLASWCIGAGAVRNLVWDALHGFEVPSALPDIDLAHFDASDYSRESDAAIQLRLCRLHSRVRWDVTNQAAVHTWYEEVFGYPVLPYSSLEDAVSSWPEFATSVGIALRWDDSIDVVAPHGLDDLFDMVVRRNPARVSLSAYTDRLEQKRYQDRWPMVKIIALERQTDDGGA</sequence>
<dbReference type="PANTHER" id="PTHR39166:SF1">
    <property type="entry name" value="BLL1166 PROTEIN"/>
    <property type="match status" value="1"/>
</dbReference>
<dbReference type="AlphaFoldDB" id="A0A5E4RKT6"/>
<accession>A0A5E4RKT6</accession>
<reference evidence="1 2" key="1">
    <citation type="submission" date="2019-08" db="EMBL/GenBank/DDBJ databases">
        <authorList>
            <person name="Peeters C."/>
        </authorList>
    </citation>
    <scope>NUCLEOTIDE SEQUENCE [LARGE SCALE GENOMIC DNA]</scope>
    <source>
        <strain evidence="1 2">LMG 31114</strain>
    </source>
</reference>
<dbReference type="OrthoDB" id="9805247at2"/>
<proteinExistence type="predicted"/>
<evidence type="ECO:0000313" key="2">
    <source>
        <dbReference type="Proteomes" id="UP000366945"/>
    </source>
</evidence>
<dbReference type="Pfam" id="PF06042">
    <property type="entry name" value="NTP_transf_6"/>
    <property type="match status" value="1"/>
</dbReference>
<organism evidence="1 2">
    <name type="scientific">Pandoraea pneumonica</name>
    <dbReference type="NCBI Taxonomy" id="2508299"/>
    <lineage>
        <taxon>Bacteria</taxon>
        <taxon>Pseudomonadati</taxon>
        <taxon>Pseudomonadota</taxon>
        <taxon>Betaproteobacteria</taxon>
        <taxon>Burkholderiales</taxon>
        <taxon>Burkholderiaceae</taxon>
        <taxon>Pandoraea</taxon>
    </lineage>
</organism>
<protein>
    <recommendedName>
        <fullName evidence="3">Nucleotidyltransferase family protein</fullName>
    </recommendedName>
</protein>
<dbReference type="EMBL" id="CABPSK010000001">
    <property type="protein sequence ID" value="VVD62639.1"/>
    <property type="molecule type" value="Genomic_DNA"/>
</dbReference>
<gene>
    <name evidence="1" type="ORF">PPN31114_00181</name>
</gene>
<evidence type="ECO:0000313" key="1">
    <source>
        <dbReference type="EMBL" id="VVD62639.1"/>
    </source>
</evidence>
<dbReference type="InterPro" id="IPR009267">
    <property type="entry name" value="NTP_transf_6"/>
</dbReference>
<keyword evidence="2" id="KW-1185">Reference proteome</keyword>
<dbReference type="Proteomes" id="UP000366945">
    <property type="component" value="Unassembled WGS sequence"/>
</dbReference>
<evidence type="ECO:0008006" key="3">
    <source>
        <dbReference type="Google" id="ProtNLM"/>
    </source>
</evidence>
<dbReference type="PANTHER" id="PTHR39166">
    <property type="entry name" value="BLL1166 PROTEIN"/>
    <property type="match status" value="1"/>
</dbReference>
<name>A0A5E4RKT6_9BURK</name>